<dbReference type="Gene3D" id="2.40.30.170">
    <property type="match status" value="1"/>
</dbReference>
<dbReference type="PROSITE" id="PS51257">
    <property type="entry name" value="PROKAR_LIPOPROTEIN"/>
    <property type="match status" value="1"/>
</dbReference>
<dbReference type="SUPFAM" id="SSF111369">
    <property type="entry name" value="HlyD-like secretion proteins"/>
    <property type="match status" value="1"/>
</dbReference>
<dbReference type="Proteomes" id="UP000012317">
    <property type="component" value="Unassembled WGS sequence"/>
</dbReference>
<feature type="domain" description="Multidrug resistance protein MdtA-like beta-barrel" evidence="3">
    <location>
        <begin position="223"/>
        <end position="270"/>
    </location>
</feature>
<dbReference type="GO" id="GO:0005886">
    <property type="term" value="C:plasma membrane"/>
    <property type="evidence" value="ECO:0007669"/>
    <property type="project" value="TreeGrafter"/>
</dbReference>
<dbReference type="PANTHER" id="PTHR30158:SF23">
    <property type="entry name" value="MULTIDRUG RESISTANCE PROTEIN MEXA"/>
    <property type="match status" value="1"/>
</dbReference>
<evidence type="ECO:0000256" key="1">
    <source>
        <dbReference type="ARBA" id="ARBA00009477"/>
    </source>
</evidence>
<comment type="caution">
    <text evidence="4">The sequence shown here is derived from an EMBL/GenBank/DDBJ whole genome shotgun (WGS) entry which is preliminary data.</text>
</comment>
<evidence type="ECO:0000313" key="5">
    <source>
        <dbReference type="Proteomes" id="UP000012317"/>
    </source>
</evidence>
<gene>
    <name evidence="4" type="ORF">pgond44_12292</name>
</gene>
<feature type="domain" description="Multidrug resistance protein MdtA-like barrel-sandwich hybrid" evidence="2">
    <location>
        <begin position="60"/>
        <end position="181"/>
    </location>
</feature>
<evidence type="ECO:0000313" key="4">
    <source>
        <dbReference type="EMBL" id="EMY80303.1"/>
    </source>
</evidence>
<dbReference type="AlphaFoldDB" id="N1WWS3"/>
<dbReference type="RefSeq" id="WP_003442796.1">
    <property type="nucleotide sequence ID" value="NZ_APLF01000015.1"/>
</dbReference>
<comment type="similarity">
    <text evidence="1">Belongs to the membrane fusion protein (MFP) (TC 8.A.1) family.</text>
</comment>
<evidence type="ECO:0000259" key="2">
    <source>
        <dbReference type="Pfam" id="PF25917"/>
    </source>
</evidence>
<dbReference type="InterPro" id="IPR058625">
    <property type="entry name" value="MdtA-like_BSH"/>
</dbReference>
<dbReference type="InterPro" id="IPR058626">
    <property type="entry name" value="MdtA-like_b-barrel"/>
</dbReference>
<dbReference type="STRING" id="1189619.pgond44_12292"/>
<reference evidence="4 5" key="1">
    <citation type="journal article" date="2014" name="Genome Biol. Evol.">
        <title>Extensive gene acquisition in the extremely psychrophilic bacterial species Psychroflexus torquis and the link to sea-ice ecosystem specialism.</title>
        <authorList>
            <person name="Feng S."/>
            <person name="Powell S.M."/>
            <person name="Wilson R."/>
            <person name="Bowman J.P."/>
        </authorList>
    </citation>
    <scope>NUCLEOTIDE SEQUENCE [LARGE SCALE GENOMIC DNA]</scope>
    <source>
        <strain evidence="4 5">ACAM 44</strain>
    </source>
</reference>
<accession>N1WWS3</accession>
<dbReference type="NCBIfam" id="TIGR01730">
    <property type="entry name" value="RND_mfp"/>
    <property type="match status" value="1"/>
</dbReference>
<dbReference type="eggNOG" id="COG0845">
    <property type="taxonomic scope" value="Bacteria"/>
</dbReference>
<dbReference type="GO" id="GO:0046677">
    <property type="term" value="P:response to antibiotic"/>
    <property type="evidence" value="ECO:0007669"/>
    <property type="project" value="TreeGrafter"/>
</dbReference>
<keyword evidence="5" id="KW-1185">Reference proteome</keyword>
<dbReference type="Gene3D" id="2.40.50.100">
    <property type="match status" value="1"/>
</dbReference>
<dbReference type="GO" id="GO:0022857">
    <property type="term" value="F:transmembrane transporter activity"/>
    <property type="evidence" value="ECO:0007669"/>
    <property type="project" value="InterPro"/>
</dbReference>
<protein>
    <submittedName>
        <fullName evidence="4">RND family efflux transporter, MFP subunit</fullName>
    </submittedName>
</protein>
<evidence type="ECO:0000259" key="3">
    <source>
        <dbReference type="Pfam" id="PF25944"/>
    </source>
</evidence>
<dbReference type="PANTHER" id="PTHR30158">
    <property type="entry name" value="ACRA/E-RELATED COMPONENT OF DRUG EFFLUX TRANSPORTER"/>
    <property type="match status" value="1"/>
</dbReference>
<dbReference type="Pfam" id="PF25917">
    <property type="entry name" value="BSH_RND"/>
    <property type="match status" value="1"/>
</dbReference>
<proteinExistence type="inferred from homology"/>
<dbReference type="Gene3D" id="2.40.420.20">
    <property type="match status" value="1"/>
</dbReference>
<dbReference type="InterPro" id="IPR006143">
    <property type="entry name" value="RND_pump_MFP"/>
</dbReference>
<dbReference type="EMBL" id="APLF01000015">
    <property type="protein sequence ID" value="EMY80303.1"/>
    <property type="molecule type" value="Genomic_DNA"/>
</dbReference>
<dbReference type="Gene3D" id="1.10.287.470">
    <property type="entry name" value="Helix hairpin bin"/>
    <property type="match status" value="1"/>
</dbReference>
<name>N1WWS3_9FLAO</name>
<sequence>MKNKLTIISILVAIVVSSCQQKGQQQAPPPPQLPIMEVETKDISTFTEYPTQLEGIISSDIRAKVAGYITDVLVEEGAAVKKDQILFKLETRSLSGDASAARSRVNAAQIEVDKLKPLVEKEIVSKRQMETAKAGLELAKSDLQSISANISYANIKSPVDGYVGTINYRDGALIKPSDMQPLTKVVKTNKVFAYFSVNEKDYLNMVSTLDLEPGSDKDLESSFPEITLKLPNEREYEIKGNITSISSQVNRETGTVRFRATFDNPKSILKDGLSGTIIIPNYLKDAVVVPRVSTFSRQGKVFIYKFQESDSTVIEKALDVVRADPYFVVTSGIEKGQMVVGSGVNKIKNGDKIIPESSKMDSIVNSFDKVFK</sequence>
<dbReference type="Pfam" id="PF25944">
    <property type="entry name" value="Beta-barrel_RND"/>
    <property type="match status" value="1"/>
</dbReference>
<organism evidence="4 5">
    <name type="scientific">Psychroflexus gondwanensis ACAM 44</name>
    <dbReference type="NCBI Taxonomy" id="1189619"/>
    <lineage>
        <taxon>Bacteria</taxon>
        <taxon>Pseudomonadati</taxon>
        <taxon>Bacteroidota</taxon>
        <taxon>Flavobacteriia</taxon>
        <taxon>Flavobacteriales</taxon>
        <taxon>Flavobacteriaceae</taxon>
        <taxon>Psychroflexus</taxon>
    </lineage>
</organism>
<dbReference type="GO" id="GO:0030313">
    <property type="term" value="C:cell envelope"/>
    <property type="evidence" value="ECO:0007669"/>
    <property type="project" value="UniProtKB-SubCell"/>
</dbReference>